<dbReference type="EMBL" id="HBGJ01033445">
    <property type="protein sequence ID" value="CAD9262788.1"/>
    <property type="molecule type" value="Transcribed_RNA"/>
</dbReference>
<protein>
    <recommendedName>
        <fullName evidence="5">Ketoreductase (KR) domain-containing protein</fullName>
    </recommendedName>
</protein>
<evidence type="ECO:0000313" key="4">
    <source>
        <dbReference type="EMBL" id="CAD9262788.1"/>
    </source>
</evidence>
<dbReference type="SUPFAM" id="SSF51735">
    <property type="entry name" value="NAD(P)-binding Rossmann-fold domains"/>
    <property type="match status" value="1"/>
</dbReference>
<dbReference type="GO" id="GO:0016491">
    <property type="term" value="F:oxidoreductase activity"/>
    <property type="evidence" value="ECO:0007669"/>
    <property type="project" value="TreeGrafter"/>
</dbReference>
<keyword evidence="2" id="KW-0472">Membrane</keyword>
<dbReference type="GO" id="GO:0008202">
    <property type="term" value="P:steroid metabolic process"/>
    <property type="evidence" value="ECO:0007669"/>
    <property type="project" value="TreeGrafter"/>
</dbReference>
<name>A0A6U4J788_9STRA</name>
<keyword evidence="2" id="KW-0812">Transmembrane</keyword>
<accession>A0A6U4J788</accession>
<dbReference type="PANTHER" id="PTHR43313">
    <property type="entry name" value="SHORT-CHAIN DEHYDROGENASE/REDUCTASE FAMILY 9C"/>
    <property type="match status" value="1"/>
</dbReference>
<dbReference type="InterPro" id="IPR002347">
    <property type="entry name" value="SDR_fam"/>
</dbReference>
<sequence length="399" mass="43047">MAARGDSTIPFVTAERQVTWVEDRLNAAVNAPVIGEVLRAVVLFLCCVVLVPLSAPIYLVVRIAVILRKAAVNARRVSPAQRVVVITGCDTGFGFDAALEIARRGFIVVAGCLLPEGKAKLRNAWHHLKKPEDCGSLVPVLCDVTDEGHRRELLAETHGVIRAGKQHVLHAVINNAGIGSIGSLQQSTDEDWERVFNVNVFSVAAVTRQFVPLMKENVARSSGADAVAPRVVNVASQASFAHCMPGCGIYPASKAAVQGLTQCLHLELAKFGIVACSINPSFHRTKIFQNTLDELANTEALPASKRDRLEAAKGAVCLASRCLWDPKYVVDALVRSVEHRKVEAINPVGMDGSLVHQNLAAVPFNVFALMWVNVINPIGLHIAEKCWPSGGVSFTKKLK</sequence>
<dbReference type="InterPro" id="IPR036291">
    <property type="entry name" value="NAD(P)-bd_dom_sf"/>
</dbReference>
<evidence type="ECO:0008006" key="5">
    <source>
        <dbReference type="Google" id="ProtNLM"/>
    </source>
</evidence>
<evidence type="ECO:0000256" key="2">
    <source>
        <dbReference type="SAM" id="Phobius"/>
    </source>
</evidence>
<proteinExistence type="inferred from homology"/>
<feature type="transmembrane region" description="Helical" evidence="2">
    <location>
        <begin position="40"/>
        <end position="61"/>
    </location>
</feature>
<evidence type="ECO:0000313" key="3">
    <source>
        <dbReference type="EMBL" id="CAD9262787.1"/>
    </source>
</evidence>
<dbReference type="PANTHER" id="PTHR43313:SF1">
    <property type="entry name" value="3BETA-HYDROXYSTEROID DEHYDROGENASE DHS-16"/>
    <property type="match status" value="1"/>
</dbReference>
<dbReference type="EMBL" id="HBGJ01033444">
    <property type="protein sequence ID" value="CAD9262787.1"/>
    <property type="molecule type" value="Transcribed_RNA"/>
</dbReference>
<dbReference type="PRINTS" id="PR00080">
    <property type="entry name" value="SDRFAMILY"/>
</dbReference>
<dbReference type="PRINTS" id="PR00081">
    <property type="entry name" value="GDHRDH"/>
</dbReference>
<gene>
    <name evidence="3" type="ORF">PPAR1163_LOCUS21170</name>
    <name evidence="4" type="ORF">PPAR1163_LOCUS21171</name>
</gene>
<keyword evidence="2" id="KW-1133">Transmembrane helix</keyword>
<dbReference type="Pfam" id="PF00106">
    <property type="entry name" value="adh_short"/>
    <property type="match status" value="1"/>
</dbReference>
<reference evidence="4" key="1">
    <citation type="submission" date="2021-01" db="EMBL/GenBank/DDBJ databases">
        <authorList>
            <person name="Corre E."/>
            <person name="Pelletier E."/>
            <person name="Niang G."/>
            <person name="Scheremetjew M."/>
            <person name="Finn R."/>
            <person name="Kale V."/>
            <person name="Holt S."/>
            <person name="Cochrane G."/>
            <person name="Meng A."/>
            <person name="Brown T."/>
            <person name="Cohen L."/>
        </authorList>
    </citation>
    <scope>NUCLEOTIDE SEQUENCE</scope>
    <source>
        <strain evidence="4">CCMP2877</strain>
    </source>
</reference>
<comment type="similarity">
    <text evidence="1">Belongs to the short-chain dehydrogenases/reductases (SDR) family.</text>
</comment>
<dbReference type="AlphaFoldDB" id="A0A6U4J788"/>
<dbReference type="Gene3D" id="3.40.50.720">
    <property type="entry name" value="NAD(P)-binding Rossmann-like Domain"/>
    <property type="match status" value="1"/>
</dbReference>
<evidence type="ECO:0000256" key="1">
    <source>
        <dbReference type="RuleBase" id="RU000363"/>
    </source>
</evidence>
<organism evidence="4">
    <name type="scientific">Phaeomonas parva</name>
    <dbReference type="NCBI Taxonomy" id="124430"/>
    <lineage>
        <taxon>Eukaryota</taxon>
        <taxon>Sar</taxon>
        <taxon>Stramenopiles</taxon>
        <taxon>Ochrophyta</taxon>
        <taxon>Pinguiophyceae</taxon>
        <taxon>Pinguiochrysidales</taxon>
        <taxon>Pinguiochrysidaceae</taxon>
        <taxon>Phaeomonas</taxon>
    </lineage>
</organism>